<dbReference type="PANTHER" id="PTHR37422:SF13">
    <property type="entry name" value="LIPOPOLYSACCHARIDE BIOSYNTHESIS PROTEIN PA4999-RELATED"/>
    <property type="match status" value="1"/>
</dbReference>
<dbReference type="AlphaFoldDB" id="A0A1H7G9S3"/>
<dbReference type="STRING" id="188906.SAMN04488526_0350"/>
<feature type="transmembrane region" description="Helical" evidence="2">
    <location>
        <begin position="342"/>
        <end position="369"/>
    </location>
</feature>
<feature type="transmembrane region" description="Helical" evidence="2">
    <location>
        <begin position="183"/>
        <end position="204"/>
    </location>
</feature>
<dbReference type="EMBL" id="FNZQ01000001">
    <property type="protein sequence ID" value="SEK34784.1"/>
    <property type="molecule type" value="Genomic_DNA"/>
</dbReference>
<feature type="compositionally biased region" description="Polar residues" evidence="1">
    <location>
        <begin position="440"/>
        <end position="455"/>
    </location>
</feature>
<feature type="transmembrane region" description="Helical" evidence="2">
    <location>
        <begin position="21"/>
        <end position="39"/>
    </location>
</feature>
<accession>A0A1H7G9S3</accession>
<feature type="transmembrane region" description="Helical" evidence="2">
    <location>
        <begin position="404"/>
        <end position="422"/>
    </location>
</feature>
<organism evidence="3 4">
    <name type="scientific">Jannaschia helgolandensis</name>
    <dbReference type="NCBI Taxonomy" id="188906"/>
    <lineage>
        <taxon>Bacteria</taxon>
        <taxon>Pseudomonadati</taxon>
        <taxon>Pseudomonadota</taxon>
        <taxon>Alphaproteobacteria</taxon>
        <taxon>Rhodobacterales</taxon>
        <taxon>Roseobacteraceae</taxon>
        <taxon>Jannaschia</taxon>
    </lineage>
</organism>
<keyword evidence="2" id="KW-1133">Transmembrane helix</keyword>
<evidence type="ECO:0000256" key="1">
    <source>
        <dbReference type="SAM" id="MobiDB-lite"/>
    </source>
</evidence>
<sequence>MTARALHPTTGAQEISNRLPLLTVIYLLTVVLPAAINVGSLYLTALRILLLMVTIPMLVSLLTGRYGRVLATDWLFLGHALWLTLALAINNPDRVIQQAPSVGIEFLGGYVLGRATIRSREQFIALCRFLVLIVLILLPFALLETQTGNPLILRAIRALPGITSVDVTRDDPRLGLARVQSTFAHPIHFGLFCSVTFSLAFVALRGRIGTTRRYIVSAMIALAGFTALSSGALLAVALQVALIGWAWMFKRLDNRWWLLIGLFALAWVAVDLLSNRSPFKVFMSYATFSPHNAYWRSIIFEWGVMNIFGSVENEIPASVLFGIGLNDWVRPSYMYSGSMDNFWLVMGVRYGVPGFALIALGWVVQVGSLMRLKLGPDHPLLYIRRACVFTFLGLSFTLATVHVWGNVFSFVMFMVGATGWLLQPDALARNGSDRDDGTPQPATRSARHSSGQTAYSRFAPRPGRQTIPVAGQSR</sequence>
<dbReference type="OrthoDB" id="264250at2"/>
<feature type="transmembrane region" description="Helical" evidence="2">
    <location>
        <begin position="216"/>
        <end position="249"/>
    </location>
</feature>
<keyword evidence="2" id="KW-0812">Transmembrane</keyword>
<dbReference type="InterPro" id="IPR051533">
    <property type="entry name" value="WaaL-like"/>
</dbReference>
<dbReference type="RefSeq" id="WP_092759195.1">
    <property type="nucleotide sequence ID" value="NZ_FNZQ01000001.1"/>
</dbReference>
<protein>
    <recommendedName>
        <fullName evidence="5">O-antigen ligase</fullName>
    </recommendedName>
</protein>
<reference evidence="3 4" key="1">
    <citation type="submission" date="2016-10" db="EMBL/GenBank/DDBJ databases">
        <authorList>
            <person name="de Groot N.N."/>
        </authorList>
    </citation>
    <scope>NUCLEOTIDE SEQUENCE [LARGE SCALE GENOMIC DNA]</scope>
    <source>
        <strain evidence="3 4">DSM 14858</strain>
    </source>
</reference>
<dbReference type="Proteomes" id="UP000199283">
    <property type="component" value="Unassembled WGS sequence"/>
</dbReference>
<proteinExistence type="predicted"/>
<name>A0A1H7G9S3_9RHOB</name>
<evidence type="ECO:0000256" key="2">
    <source>
        <dbReference type="SAM" id="Phobius"/>
    </source>
</evidence>
<feature type="transmembrane region" description="Helical" evidence="2">
    <location>
        <begin position="125"/>
        <end position="143"/>
    </location>
</feature>
<keyword evidence="4" id="KW-1185">Reference proteome</keyword>
<keyword evidence="2" id="KW-0472">Membrane</keyword>
<dbReference type="PANTHER" id="PTHR37422">
    <property type="entry name" value="TEICHURONIC ACID BIOSYNTHESIS PROTEIN TUAE"/>
    <property type="match status" value="1"/>
</dbReference>
<feature type="region of interest" description="Disordered" evidence="1">
    <location>
        <begin position="431"/>
        <end position="474"/>
    </location>
</feature>
<evidence type="ECO:0000313" key="3">
    <source>
        <dbReference type="EMBL" id="SEK34784.1"/>
    </source>
</evidence>
<feature type="transmembrane region" description="Helical" evidence="2">
    <location>
        <begin position="45"/>
        <end position="62"/>
    </location>
</feature>
<gene>
    <name evidence="3" type="ORF">SAMN04488526_0350</name>
</gene>
<evidence type="ECO:0008006" key="5">
    <source>
        <dbReference type="Google" id="ProtNLM"/>
    </source>
</evidence>
<evidence type="ECO:0000313" key="4">
    <source>
        <dbReference type="Proteomes" id="UP000199283"/>
    </source>
</evidence>
<feature type="transmembrane region" description="Helical" evidence="2">
    <location>
        <begin position="255"/>
        <end position="273"/>
    </location>
</feature>